<organism evidence="1 2">
    <name type="scientific">Prosthecobacter debontii</name>
    <dbReference type="NCBI Taxonomy" id="48467"/>
    <lineage>
        <taxon>Bacteria</taxon>
        <taxon>Pseudomonadati</taxon>
        <taxon>Verrucomicrobiota</taxon>
        <taxon>Verrucomicrobiia</taxon>
        <taxon>Verrucomicrobiales</taxon>
        <taxon>Verrucomicrobiaceae</taxon>
        <taxon>Prosthecobacter</taxon>
    </lineage>
</organism>
<evidence type="ECO:0000313" key="2">
    <source>
        <dbReference type="Proteomes" id="UP000190774"/>
    </source>
</evidence>
<dbReference type="AlphaFoldDB" id="A0A1T4X625"/>
<reference evidence="2" key="1">
    <citation type="submission" date="2017-02" db="EMBL/GenBank/DDBJ databases">
        <authorList>
            <person name="Varghese N."/>
            <person name="Submissions S."/>
        </authorList>
    </citation>
    <scope>NUCLEOTIDE SEQUENCE [LARGE SCALE GENOMIC DNA]</scope>
    <source>
        <strain evidence="2">ATCC 700200</strain>
    </source>
</reference>
<protein>
    <submittedName>
        <fullName evidence="1">Uncharacterized protein</fullName>
    </submittedName>
</protein>
<dbReference type="EMBL" id="FUYE01000003">
    <property type="protein sequence ID" value="SKA85083.1"/>
    <property type="molecule type" value="Genomic_DNA"/>
</dbReference>
<proteinExistence type="predicted"/>
<evidence type="ECO:0000313" key="1">
    <source>
        <dbReference type="EMBL" id="SKA85083.1"/>
    </source>
</evidence>
<name>A0A1T4X625_9BACT</name>
<dbReference type="Proteomes" id="UP000190774">
    <property type="component" value="Unassembled WGS sequence"/>
</dbReference>
<keyword evidence="2" id="KW-1185">Reference proteome</keyword>
<accession>A0A1T4X625</accession>
<sequence>MELSIGDGDIDPNTARKNPKLMDYSARIGLVKSGNDLFDEGLPDIPVA</sequence>
<dbReference type="STRING" id="48467.SAMN02745166_01096"/>
<gene>
    <name evidence="1" type="ORF">SAMN02745166_01096</name>
</gene>